<evidence type="ECO:0000313" key="2">
    <source>
        <dbReference type="Proteomes" id="UP000215335"/>
    </source>
</evidence>
<comment type="caution">
    <text evidence="1">The sequence shown here is derived from an EMBL/GenBank/DDBJ whole genome shotgun (WGS) entry which is preliminary data.</text>
</comment>
<keyword evidence="2" id="KW-1185">Reference proteome</keyword>
<evidence type="ECO:0000313" key="1">
    <source>
        <dbReference type="EMBL" id="OXU23673.1"/>
    </source>
</evidence>
<dbReference type="Proteomes" id="UP000215335">
    <property type="component" value="Unassembled WGS sequence"/>
</dbReference>
<gene>
    <name evidence="1" type="ORF">TSAR_004429</name>
</gene>
<sequence>PGVTFSHKLSSRTDALLIKRRRKLGPAKTKTLSRGLLYIYSYTHAVMWSRERLPPLDSLAWQSYCILSALKVTLKIRGRGSWQSINGYKITPNRIGLKPRIALSIRAYESLMTEKRSLKLL</sequence>
<name>A0A232EZF4_9HYME</name>
<accession>A0A232EZF4</accession>
<organism evidence="1 2">
    <name type="scientific">Trichomalopsis sarcophagae</name>
    <dbReference type="NCBI Taxonomy" id="543379"/>
    <lineage>
        <taxon>Eukaryota</taxon>
        <taxon>Metazoa</taxon>
        <taxon>Ecdysozoa</taxon>
        <taxon>Arthropoda</taxon>
        <taxon>Hexapoda</taxon>
        <taxon>Insecta</taxon>
        <taxon>Pterygota</taxon>
        <taxon>Neoptera</taxon>
        <taxon>Endopterygota</taxon>
        <taxon>Hymenoptera</taxon>
        <taxon>Apocrita</taxon>
        <taxon>Proctotrupomorpha</taxon>
        <taxon>Chalcidoidea</taxon>
        <taxon>Pteromalidae</taxon>
        <taxon>Pteromalinae</taxon>
        <taxon>Trichomalopsis</taxon>
    </lineage>
</organism>
<proteinExistence type="predicted"/>
<dbReference type="AlphaFoldDB" id="A0A232EZF4"/>
<reference evidence="1 2" key="1">
    <citation type="journal article" date="2017" name="Curr. Biol.">
        <title>The Evolution of Venom by Co-option of Single-Copy Genes.</title>
        <authorList>
            <person name="Martinson E.O."/>
            <person name="Mrinalini"/>
            <person name="Kelkar Y.D."/>
            <person name="Chang C.H."/>
            <person name="Werren J.H."/>
        </authorList>
    </citation>
    <scope>NUCLEOTIDE SEQUENCE [LARGE SCALE GENOMIC DNA]</scope>
    <source>
        <strain evidence="1 2">Alberta</strain>
        <tissue evidence="1">Whole body</tissue>
    </source>
</reference>
<protein>
    <submittedName>
        <fullName evidence="1">Uncharacterized protein</fullName>
    </submittedName>
</protein>
<feature type="non-terminal residue" evidence="1">
    <location>
        <position position="1"/>
    </location>
</feature>
<dbReference type="EMBL" id="NNAY01001529">
    <property type="protein sequence ID" value="OXU23673.1"/>
    <property type="molecule type" value="Genomic_DNA"/>
</dbReference>